<dbReference type="EMBL" id="VSRR010000133">
    <property type="protein sequence ID" value="MPC10854.1"/>
    <property type="molecule type" value="Genomic_DNA"/>
</dbReference>
<gene>
    <name evidence="1" type="ORF">E2C01_003498</name>
</gene>
<accession>A0A5B7CQA9</accession>
<dbReference type="Proteomes" id="UP000324222">
    <property type="component" value="Unassembled WGS sequence"/>
</dbReference>
<proteinExistence type="predicted"/>
<protein>
    <submittedName>
        <fullName evidence="1">Uncharacterized protein</fullName>
    </submittedName>
</protein>
<name>A0A5B7CQA9_PORTR</name>
<reference evidence="1 2" key="1">
    <citation type="submission" date="2019-05" db="EMBL/GenBank/DDBJ databases">
        <title>Another draft genome of Portunus trituberculatus and its Hox gene families provides insights of decapod evolution.</title>
        <authorList>
            <person name="Jeong J.-H."/>
            <person name="Song I."/>
            <person name="Kim S."/>
            <person name="Choi T."/>
            <person name="Kim D."/>
            <person name="Ryu S."/>
            <person name="Kim W."/>
        </authorList>
    </citation>
    <scope>NUCLEOTIDE SEQUENCE [LARGE SCALE GENOMIC DNA]</scope>
    <source>
        <tissue evidence="1">Muscle</tissue>
    </source>
</reference>
<organism evidence="1 2">
    <name type="scientific">Portunus trituberculatus</name>
    <name type="common">Swimming crab</name>
    <name type="synonym">Neptunus trituberculatus</name>
    <dbReference type="NCBI Taxonomy" id="210409"/>
    <lineage>
        <taxon>Eukaryota</taxon>
        <taxon>Metazoa</taxon>
        <taxon>Ecdysozoa</taxon>
        <taxon>Arthropoda</taxon>
        <taxon>Crustacea</taxon>
        <taxon>Multicrustacea</taxon>
        <taxon>Malacostraca</taxon>
        <taxon>Eumalacostraca</taxon>
        <taxon>Eucarida</taxon>
        <taxon>Decapoda</taxon>
        <taxon>Pleocyemata</taxon>
        <taxon>Brachyura</taxon>
        <taxon>Eubrachyura</taxon>
        <taxon>Portunoidea</taxon>
        <taxon>Portunidae</taxon>
        <taxon>Portuninae</taxon>
        <taxon>Portunus</taxon>
    </lineage>
</organism>
<dbReference type="AlphaFoldDB" id="A0A5B7CQA9"/>
<evidence type="ECO:0000313" key="1">
    <source>
        <dbReference type="EMBL" id="MPC10854.1"/>
    </source>
</evidence>
<sequence length="100" mass="11789">MWQPILALYIAQHPTWALNPYHHYHHHYHHLHDHHRHYRTFIHLLFLIRAMNLQTGILQFLGDEAPWIKLKVVVLLLPVLRNGARHALSLRGGNTAPPLL</sequence>
<keyword evidence="2" id="KW-1185">Reference proteome</keyword>
<comment type="caution">
    <text evidence="1">The sequence shown here is derived from an EMBL/GenBank/DDBJ whole genome shotgun (WGS) entry which is preliminary data.</text>
</comment>
<evidence type="ECO:0000313" key="2">
    <source>
        <dbReference type="Proteomes" id="UP000324222"/>
    </source>
</evidence>